<keyword evidence="5 8" id="KW-0521">NADP</keyword>
<dbReference type="AlphaFoldDB" id="A0A2X1B9E3"/>
<dbReference type="PANTHER" id="PTHR48069:SF3">
    <property type="entry name" value="DIHYDROFOLATE REDUCTASE"/>
    <property type="match status" value="1"/>
</dbReference>
<dbReference type="Pfam" id="PF00186">
    <property type="entry name" value="DHFR_1"/>
    <property type="match status" value="1"/>
</dbReference>
<comment type="function">
    <text evidence="7 8">Key enzyme in folate metabolism. Catalyzes an essential reaction for de novo glycine and purine synthesis, and for DNA precursor synthesis.</text>
</comment>
<evidence type="ECO:0000256" key="6">
    <source>
        <dbReference type="ARBA" id="ARBA00023002"/>
    </source>
</evidence>
<keyword evidence="6 8" id="KW-0560">Oxidoreductase</keyword>
<dbReference type="GO" id="GO:0005829">
    <property type="term" value="C:cytosol"/>
    <property type="evidence" value="ECO:0007669"/>
    <property type="project" value="TreeGrafter"/>
</dbReference>
<sequence>MAHLNASIRSRFLPQPLISLVVARGRNGVIGRNGDLPWRLRSDLQRFKAITVGKPCLMGRKTWESLPLKPLPGRLNIVLTRDESYESDGMSKGALVCATLDEAIEIGRETAEDDGVDEICIIGGTALFEASLPRARRLYITEVEASPEGDAVFPAFDETAWVEVSSESHQAGEKDDHAFIFRVLERR</sequence>
<dbReference type="PIRSF" id="PIRSF000194">
    <property type="entry name" value="DHFR"/>
    <property type="match status" value="1"/>
</dbReference>
<dbReference type="SUPFAM" id="SSF53597">
    <property type="entry name" value="Dihydrofolate reductase-like"/>
    <property type="match status" value="1"/>
</dbReference>
<evidence type="ECO:0000259" key="10">
    <source>
        <dbReference type="PROSITE" id="PS51330"/>
    </source>
</evidence>
<dbReference type="Gene3D" id="3.40.430.10">
    <property type="entry name" value="Dihydrofolate Reductase, subunit A"/>
    <property type="match status" value="1"/>
</dbReference>
<keyword evidence="4 8" id="KW-0554">One-carbon metabolism</keyword>
<evidence type="ECO:0000256" key="9">
    <source>
        <dbReference type="RuleBase" id="RU004474"/>
    </source>
</evidence>
<dbReference type="FunFam" id="3.40.430.10:FF:000001">
    <property type="entry name" value="Dihydrofolate reductase"/>
    <property type="match status" value="1"/>
</dbReference>
<comment type="similarity">
    <text evidence="2 8 9">Belongs to the dihydrofolate reductase family.</text>
</comment>
<comment type="pathway">
    <text evidence="1 8">Cofactor biosynthesis; tetrahydrofolate biosynthesis; 5,6,7,8-tetrahydrofolate from 7,8-dihydrofolate: step 1/1.</text>
</comment>
<dbReference type="PANTHER" id="PTHR48069">
    <property type="entry name" value="DIHYDROFOLATE REDUCTASE"/>
    <property type="match status" value="1"/>
</dbReference>
<protein>
    <recommendedName>
        <fullName evidence="3 8">Dihydrofolate reductase</fullName>
        <ecNumber evidence="3 8">1.5.1.3</ecNumber>
    </recommendedName>
</protein>
<dbReference type="GO" id="GO:0006730">
    <property type="term" value="P:one-carbon metabolic process"/>
    <property type="evidence" value="ECO:0007669"/>
    <property type="project" value="UniProtKB-KW"/>
</dbReference>
<dbReference type="PROSITE" id="PS51330">
    <property type="entry name" value="DHFR_2"/>
    <property type="match status" value="1"/>
</dbReference>
<dbReference type="CDD" id="cd00209">
    <property type="entry name" value="DHFR"/>
    <property type="match status" value="1"/>
</dbReference>
<dbReference type="InterPro" id="IPR001796">
    <property type="entry name" value="DHFR_dom"/>
</dbReference>
<dbReference type="EMBL" id="UAQP01000005">
    <property type="protein sequence ID" value="SPU52639.1"/>
    <property type="molecule type" value="Genomic_DNA"/>
</dbReference>
<dbReference type="InterPro" id="IPR024072">
    <property type="entry name" value="DHFR-like_dom_sf"/>
</dbReference>
<dbReference type="PROSITE" id="PS00075">
    <property type="entry name" value="DHFR_1"/>
    <property type="match status" value="1"/>
</dbReference>
<name>A0A2X1B9E3_BREVE</name>
<dbReference type="PRINTS" id="PR00070">
    <property type="entry name" value="DHFR"/>
</dbReference>
<evidence type="ECO:0000256" key="7">
    <source>
        <dbReference type="ARBA" id="ARBA00025067"/>
    </source>
</evidence>
<evidence type="ECO:0000313" key="11">
    <source>
        <dbReference type="EMBL" id="SPU52639.1"/>
    </source>
</evidence>
<dbReference type="UniPathway" id="UPA00077">
    <property type="reaction ID" value="UER00158"/>
</dbReference>
<accession>A0A2X1B9E3</accession>
<proteinExistence type="inferred from homology"/>
<dbReference type="GO" id="GO:0046452">
    <property type="term" value="P:dihydrofolate metabolic process"/>
    <property type="evidence" value="ECO:0007669"/>
    <property type="project" value="TreeGrafter"/>
</dbReference>
<dbReference type="InterPro" id="IPR017925">
    <property type="entry name" value="DHFR_CS"/>
</dbReference>
<dbReference type="Proteomes" id="UP000251186">
    <property type="component" value="Unassembled WGS sequence"/>
</dbReference>
<dbReference type="GO" id="GO:0004146">
    <property type="term" value="F:dihydrofolate reductase activity"/>
    <property type="evidence" value="ECO:0007669"/>
    <property type="project" value="UniProtKB-EC"/>
</dbReference>
<gene>
    <name evidence="11" type="primary">dhfrIII</name>
    <name evidence="11" type="ORF">NCTC11166_00973</name>
</gene>
<evidence type="ECO:0000256" key="1">
    <source>
        <dbReference type="ARBA" id="ARBA00004903"/>
    </source>
</evidence>
<evidence type="ECO:0000256" key="3">
    <source>
        <dbReference type="ARBA" id="ARBA00012856"/>
    </source>
</evidence>
<comment type="catalytic activity">
    <reaction evidence="8">
        <text>(6S)-5,6,7,8-tetrahydrofolate + NADP(+) = 7,8-dihydrofolate + NADPH + H(+)</text>
        <dbReference type="Rhea" id="RHEA:15009"/>
        <dbReference type="ChEBI" id="CHEBI:15378"/>
        <dbReference type="ChEBI" id="CHEBI:57451"/>
        <dbReference type="ChEBI" id="CHEBI:57453"/>
        <dbReference type="ChEBI" id="CHEBI:57783"/>
        <dbReference type="ChEBI" id="CHEBI:58349"/>
        <dbReference type="EC" id="1.5.1.3"/>
    </reaction>
</comment>
<evidence type="ECO:0000256" key="8">
    <source>
        <dbReference type="PIRNR" id="PIRNR000194"/>
    </source>
</evidence>
<dbReference type="GO" id="GO:0070401">
    <property type="term" value="F:NADP+ binding"/>
    <property type="evidence" value="ECO:0007669"/>
    <property type="project" value="UniProtKB-ARBA"/>
</dbReference>
<dbReference type="GO" id="GO:0046654">
    <property type="term" value="P:tetrahydrofolate biosynthetic process"/>
    <property type="evidence" value="ECO:0007669"/>
    <property type="project" value="UniProtKB-UniPathway"/>
</dbReference>
<dbReference type="EC" id="1.5.1.3" evidence="3 8"/>
<feature type="domain" description="DHFR" evidence="10">
    <location>
        <begin position="17"/>
        <end position="186"/>
    </location>
</feature>
<evidence type="ECO:0000313" key="12">
    <source>
        <dbReference type="Proteomes" id="UP000251186"/>
    </source>
</evidence>
<organism evidence="11 12">
    <name type="scientific">Brevundimonas vesicularis</name>
    <name type="common">Pseudomonas vesicularis</name>
    <dbReference type="NCBI Taxonomy" id="41276"/>
    <lineage>
        <taxon>Bacteria</taxon>
        <taxon>Pseudomonadati</taxon>
        <taxon>Pseudomonadota</taxon>
        <taxon>Alphaproteobacteria</taxon>
        <taxon>Caulobacterales</taxon>
        <taxon>Caulobacteraceae</taxon>
        <taxon>Brevundimonas</taxon>
    </lineage>
</organism>
<evidence type="ECO:0000256" key="4">
    <source>
        <dbReference type="ARBA" id="ARBA00022563"/>
    </source>
</evidence>
<dbReference type="InterPro" id="IPR012259">
    <property type="entry name" value="DHFR"/>
</dbReference>
<evidence type="ECO:0000256" key="2">
    <source>
        <dbReference type="ARBA" id="ARBA00009539"/>
    </source>
</evidence>
<reference evidence="11 12" key="1">
    <citation type="submission" date="2018-06" db="EMBL/GenBank/DDBJ databases">
        <authorList>
            <consortium name="Pathogen Informatics"/>
            <person name="Doyle S."/>
        </authorList>
    </citation>
    <scope>NUCLEOTIDE SEQUENCE [LARGE SCALE GENOMIC DNA]</scope>
    <source>
        <strain evidence="11 12">NCTC11166</strain>
    </source>
</reference>
<dbReference type="GO" id="GO:0046655">
    <property type="term" value="P:folic acid metabolic process"/>
    <property type="evidence" value="ECO:0007669"/>
    <property type="project" value="TreeGrafter"/>
</dbReference>
<evidence type="ECO:0000256" key="5">
    <source>
        <dbReference type="ARBA" id="ARBA00022857"/>
    </source>
</evidence>